<keyword evidence="6" id="KW-0813">Transport</keyword>
<feature type="transmembrane region" description="Helical" evidence="6">
    <location>
        <begin position="12"/>
        <end position="31"/>
    </location>
</feature>
<feature type="transmembrane region" description="Helical" evidence="6">
    <location>
        <begin position="223"/>
        <end position="242"/>
    </location>
</feature>
<gene>
    <name evidence="10" type="primary">nuoN-1</name>
    <name evidence="6" type="synonym">nuoN</name>
    <name evidence="10" type="ORF">KSB_18490</name>
</gene>
<evidence type="ECO:0000259" key="9">
    <source>
        <dbReference type="Pfam" id="PF00361"/>
    </source>
</evidence>
<keyword evidence="5 6" id="KW-0472">Membrane</keyword>
<dbReference type="EMBL" id="BNJG01000001">
    <property type="protein sequence ID" value="GHO53374.1"/>
    <property type="molecule type" value="Genomic_DNA"/>
</dbReference>
<dbReference type="PANTHER" id="PTHR22773">
    <property type="entry name" value="NADH DEHYDROGENASE"/>
    <property type="match status" value="1"/>
</dbReference>
<feature type="region of interest" description="Disordered" evidence="8">
    <location>
        <begin position="466"/>
        <end position="503"/>
    </location>
</feature>
<feature type="transmembrane region" description="Helical" evidence="6">
    <location>
        <begin position="392"/>
        <end position="412"/>
    </location>
</feature>
<sequence length="571" mass="60606">MTFTFTVTAADWWRIAPLVVLVGMALIVMLVDAVLPHEGERTKHSGPQNYTILPILAFVGVVGAIGTTIGLLLGGDQREAFNGMVGSDQGTQLAYLIILSAAGLGILLSPPYLKRLQLVHQGEYYTLMLLAAVGMMLLAASTSLLTVFLGIEMLSLALYILSSFIERRRASLESGMKYFLLSSFASAFLLYGLALTYGATNSTRFQDIAFFAAHLPGAANGTAQAPILLIVALGLLTVGFAFKVSAIPFQAWTPDVYQGAPAPVTAFMSVGTKAAAMIAFGRLFGLVLLPFHDTWAPVIWAIAILTMVGGNIMAVVQTNAKRLLAYSSIAHAGYMLIGIVVGGTLGMSALLFYLACYTFLNLGAFGAISVLEGLDNAGSSANDLRGLWHRRPVVAGLLAFFLLALAGFPPMAGFAGKYYIFYAALAGGHPELLIIGVLASVLGMYYYLRVIATMFMEQTEEEKEALTLGTVPASPKVSESRRPARTSGAARSTTATLSRGGAAVAVKPETRTAVVNSPLPAEAEEQDPARSLNWFAWTALVIATIGTLAVGTVLPFWLVQLAQQAAPMMLK</sequence>
<evidence type="ECO:0000256" key="1">
    <source>
        <dbReference type="ARBA" id="ARBA00004127"/>
    </source>
</evidence>
<feature type="transmembrane region" description="Helical" evidence="6">
    <location>
        <begin position="93"/>
        <end position="112"/>
    </location>
</feature>
<dbReference type="Pfam" id="PF00361">
    <property type="entry name" value="Proton_antipo_M"/>
    <property type="match status" value="1"/>
</dbReference>
<feature type="transmembrane region" description="Helical" evidence="6">
    <location>
        <begin position="178"/>
        <end position="197"/>
    </location>
</feature>
<comment type="caution">
    <text evidence="10">The sequence shown here is derived from an EMBL/GenBank/DDBJ whole genome shotgun (WGS) entry which is preliminary data.</text>
</comment>
<feature type="transmembrane region" description="Helical" evidence="6">
    <location>
        <begin position="298"/>
        <end position="316"/>
    </location>
</feature>
<protein>
    <recommendedName>
        <fullName evidence="6">NADH-quinone oxidoreductase subunit N</fullName>
        <ecNumber evidence="6">7.1.1.-</ecNumber>
    </recommendedName>
    <alternativeName>
        <fullName evidence="6">NADH dehydrogenase I subunit N</fullName>
    </alternativeName>
    <alternativeName>
        <fullName evidence="6">NDH-1 subunit N</fullName>
    </alternativeName>
</protein>
<comment type="function">
    <text evidence="6">NDH-1 shuttles electrons from NADH, via FMN and iron-sulfur (Fe-S) centers, to quinones in the respiratory chain. The immediate electron acceptor for the enzyme in this species is believed to be ubiquinone. Couples the redox reaction to proton translocation (for every two electrons transferred, four hydrogen ions are translocated across the cytoplasmic membrane), and thus conserves the redox energy in a proton gradient.</text>
</comment>
<name>A0ABQ3UKW4_9CHLR</name>
<comment type="subunit">
    <text evidence="6">NDH-1 is composed of 14 different subunits. Subunits NuoA, H, J, K, L, M, N constitute the membrane sector of the complex.</text>
</comment>
<feature type="transmembrane region" description="Helical" evidence="6">
    <location>
        <begin position="351"/>
        <end position="371"/>
    </location>
</feature>
<comment type="similarity">
    <text evidence="6">Belongs to the complex I subunit 2 family.</text>
</comment>
<dbReference type="NCBIfam" id="TIGR01770">
    <property type="entry name" value="NDH_I_N"/>
    <property type="match status" value="1"/>
</dbReference>
<feature type="compositionally biased region" description="Low complexity" evidence="8">
    <location>
        <begin position="485"/>
        <end position="499"/>
    </location>
</feature>
<keyword evidence="6" id="KW-1278">Translocase</keyword>
<evidence type="ECO:0000256" key="7">
    <source>
        <dbReference type="RuleBase" id="RU000320"/>
    </source>
</evidence>
<comment type="subcellular location">
    <subcellularLocation>
        <location evidence="6">Cell membrane</location>
        <topology evidence="6">Multi-pass membrane protein</topology>
    </subcellularLocation>
    <subcellularLocation>
        <location evidence="1">Endomembrane system</location>
        <topology evidence="1">Multi-pass membrane protein</topology>
    </subcellularLocation>
    <subcellularLocation>
        <location evidence="7">Membrane</location>
        <topology evidence="7">Multi-pass membrane protein</topology>
    </subcellularLocation>
</comment>
<evidence type="ECO:0000256" key="5">
    <source>
        <dbReference type="ARBA" id="ARBA00023136"/>
    </source>
</evidence>
<feature type="transmembrane region" description="Helical" evidence="6">
    <location>
        <begin position="124"/>
        <end position="141"/>
    </location>
</feature>
<keyword evidence="6" id="KW-0520">NAD</keyword>
<reference evidence="10 11" key="1">
    <citation type="journal article" date="2021" name="Int. J. Syst. Evol. Microbiol.">
        <title>Reticulibacter mediterranei gen. nov., sp. nov., within the new family Reticulibacteraceae fam. nov., and Ktedonospora formicarum gen. nov., sp. nov., Ktedonobacter robiniae sp. nov., Dictyobacter formicarum sp. nov. and Dictyobacter arantiisoli sp. nov., belonging to the class Ktedonobacteria.</title>
        <authorList>
            <person name="Yabe S."/>
            <person name="Zheng Y."/>
            <person name="Wang C.M."/>
            <person name="Sakai Y."/>
            <person name="Abe K."/>
            <person name="Yokota A."/>
            <person name="Donadio S."/>
            <person name="Cavaletti L."/>
            <person name="Monciardini P."/>
        </authorList>
    </citation>
    <scope>NUCLEOTIDE SEQUENCE [LARGE SCALE GENOMIC DNA]</scope>
    <source>
        <strain evidence="10 11">SOSP1-30</strain>
    </source>
</reference>
<feature type="transmembrane region" description="Helical" evidence="6">
    <location>
        <begin position="432"/>
        <end position="448"/>
    </location>
</feature>
<evidence type="ECO:0000256" key="8">
    <source>
        <dbReference type="SAM" id="MobiDB-lite"/>
    </source>
</evidence>
<keyword evidence="4 6" id="KW-1133">Transmembrane helix</keyword>
<organism evidence="10 11">
    <name type="scientific">Ktedonobacter robiniae</name>
    <dbReference type="NCBI Taxonomy" id="2778365"/>
    <lineage>
        <taxon>Bacteria</taxon>
        <taxon>Bacillati</taxon>
        <taxon>Chloroflexota</taxon>
        <taxon>Ktedonobacteria</taxon>
        <taxon>Ktedonobacterales</taxon>
        <taxon>Ktedonobacteraceae</taxon>
        <taxon>Ktedonobacter</taxon>
    </lineage>
</organism>
<evidence type="ECO:0000256" key="4">
    <source>
        <dbReference type="ARBA" id="ARBA00022989"/>
    </source>
</evidence>
<comment type="catalytic activity">
    <reaction evidence="6">
        <text>a quinone + NADH + 5 H(+)(in) = a quinol + NAD(+) + 4 H(+)(out)</text>
        <dbReference type="Rhea" id="RHEA:57888"/>
        <dbReference type="ChEBI" id="CHEBI:15378"/>
        <dbReference type="ChEBI" id="CHEBI:24646"/>
        <dbReference type="ChEBI" id="CHEBI:57540"/>
        <dbReference type="ChEBI" id="CHEBI:57945"/>
        <dbReference type="ChEBI" id="CHEBI:132124"/>
    </reaction>
</comment>
<evidence type="ECO:0000256" key="6">
    <source>
        <dbReference type="HAMAP-Rule" id="MF_00445"/>
    </source>
</evidence>
<accession>A0ABQ3UKW4</accession>
<evidence type="ECO:0000313" key="10">
    <source>
        <dbReference type="EMBL" id="GHO53374.1"/>
    </source>
</evidence>
<keyword evidence="11" id="KW-1185">Reference proteome</keyword>
<feature type="domain" description="NADH:quinone oxidoreductase/Mrp antiporter transmembrane" evidence="9">
    <location>
        <begin position="141"/>
        <end position="443"/>
    </location>
</feature>
<keyword evidence="3 6" id="KW-0812">Transmembrane</keyword>
<keyword evidence="6" id="KW-0830">Ubiquinone</keyword>
<feature type="transmembrane region" description="Helical" evidence="6">
    <location>
        <begin position="534"/>
        <end position="559"/>
    </location>
</feature>
<feature type="transmembrane region" description="Helical" evidence="6">
    <location>
        <begin position="323"/>
        <end position="345"/>
    </location>
</feature>
<feature type="transmembrane region" description="Helical" evidence="6">
    <location>
        <begin position="52"/>
        <end position="73"/>
    </location>
</feature>
<evidence type="ECO:0000256" key="2">
    <source>
        <dbReference type="ARBA" id="ARBA00022475"/>
    </source>
</evidence>
<dbReference type="HAMAP" id="MF_00445">
    <property type="entry name" value="NDH1_NuoN_1"/>
    <property type="match status" value="1"/>
</dbReference>
<keyword evidence="6" id="KW-0874">Quinone</keyword>
<dbReference type="RefSeq" id="WP_201370211.1">
    <property type="nucleotide sequence ID" value="NZ_BNJG01000001.1"/>
</dbReference>
<dbReference type="Proteomes" id="UP000654345">
    <property type="component" value="Unassembled WGS sequence"/>
</dbReference>
<evidence type="ECO:0000313" key="11">
    <source>
        <dbReference type="Proteomes" id="UP000654345"/>
    </source>
</evidence>
<dbReference type="InterPro" id="IPR001750">
    <property type="entry name" value="ND/Mrp_TM"/>
</dbReference>
<proteinExistence type="inferred from homology"/>
<evidence type="ECO:0000256" key="3">
    <source>
        <dbReference type="ARBA" id="ARBA00022692"/>
    </source>
</evidence>
<dbReference type="InterPro" id="IPR010096">
    <property type="entry name" value="NADH-Q_OxRdtase_suN/2"/>
</dbReference>
<keyword evidence="2 6" id="KW-1003">Cell membrane</keyword>
<dbReference type="EC" id="7.1.1.-" evidence="6"/>